<evidence type="ECO:0000256" key="1">
    <source>
        <dbReference type="SAM" id="SignalP"/>
    </source>
</evidence>
<dbReference type="Gene3D" id="3.10.620.30">
    <property type="match status" value="1"/>
</dbReference>
<dbReference type="InterPro" id="IPR010319">
    <property type="entry name" value="Transglutaminase-like_Cys_pept"/>
</dbReference>
<dbReference type="AlphaFoldDB" id="A0A6N9T935"/>
<name>A0A6N9T935_9HYPH</name>
<evidence type="ECO:0000313" key="2">
    <source>
        <dbReference type="EMBL" id="NDW07954.1"/>
    </source>
</evidence>
<reference evidence="2 3" key="1">
    <citation type="submission" date="2020-01" db="EMBL/GenBank/DDBJ databases">
        <title>Jiella pacifica sp. nov.</title>
        <authorList>
            <person name="Xue Z."/>
            <person name="Zhu S."/>
            <person name="Chen J."/>
            <person name="Yang J."/>
        </authorList>
    </citation>
    <scope>NUCLEOTIDE SEQUENCE [LARGE SCALE GENOMIC DNA]</scope>
    <source>
        <strain evidence="2 3">40Bstr34</strain>
    </source>
</reference>
<feature type="chain" id="PRO_5026990299" evidence="1">
    <location>
        <begin position="25"/>
        <end position="199"/>
    </location>
</feature>
<dbReference type="EMBL" id="JAAAMG010000047">
    <property type="protein sequence ID" value="NDW07954.1"/>
    <property type="molecule type" value="Genomic_DNA"/>
</dbReference>
<feature type="signal peptide" evidence="1">
    <location>
        <begin position="1"/>
        <end position="24"/>
    </location>
</feature>
<comment type="caution">
    <text evidence="2">The sequence shown here is derived from an EMBL/GenBank/DDBJ whole genome shotgun (WGS) entry which is preliminary data.</text>
</comment>
<organism evidence="2 3">
    <name type="scientific">Jiella pacifica</name>
    <dbReference type="NCBI Taxonomy" id="2696469"/>
    <lineage>
        <taxon>Bacteria</taxon>
        <taxon>Pseudomonadati</taxon>
        <taxon>Pseudomonadota</taxon>
        <taxon>Alphaproteobacteria</taxon>
        <taxon>Hyphomicrobiales</taxon>
        <taxon>Aurantimonadaceae</taxon>
        <taxon>Jiella</taxon>
    </lineage>
</organism>
<keyword evidence="1" id="KW-0732">Signal</keyword>
<keyword evidence="3" id="KW-1185">Reference proteome</keyword>
<dbReference type="PANTHER" id="PTHR39327:SF1">
    <property type="entry name" value="BLR5470 PROTEIN"/>
    <property type="match status" value="1"/>
</dbReference>
<evidence type="ECO:0000313" key="3">
    <source>
        <dbReference type="Proteomes" id="UP000469011"/>
    </source>
</evidence>
<sequence length="199" mass="22336">MIYSVVTKISIGIAAVVISYTSAAADPSWMPTTGRTSQPVGHYEFCQQYPTECQPNEPTAIPELTDELWEQMIEVNDAVNTVIVPRTDEEMHGVAELWSYPTAEGDCEDYALLKQYMLQRTGVPRSALLITVLRQPNGAGHAVLTVKTDRGDFVLDNLNERILAWNETDYLYLKRQSERDAGEWIAIVDDRDILVGSVR</sequence>
<protein>
    <submittedName>
        <fullName evidence="2">Transglutaminase</fullName>
    </submittedName>
</protein>
<dbReference type="PANTHER" id="PTHR39327">
    <property type="match status" value="1"/>
</dbReference>
<dbReference type="Proteomes" id="UP000469011">
    <property type="component" value="Unassembled WGS sequence"/>
</dbReference>
<dbReference type="Pfam" id="PF06035">
    <property type="entry name" value="Peptidase_C93"/>
    <property type="match status" value="1"/>
</dbReference>
<dbReference type="RefSeq" id="WP_163466410.1">
    <property type="nucleotide sequence ID" value="NZ_JAAAMG010000047.1"/>
</dbReference>
<gene>
    <name evidence="2" type="ORF">GTK09_26545</name>
</gene>
<proteinExistence type="predicted"/>
<accession>A0A6N9T935</accession>